<reference evidence="1" key="1">
    <citation type="submission" date="2016-11" db="EMBL/GenBank/DDBJ databases">
        <title>Surveillance of bat coronaviruses in Kenya identifies relatives of human coronaviruses NL63 and 229E and their recombination history.</title>
        <authorList>
            <person name="Tao Y."/>
            <person name="Shi M."/>
            <person name="Chommanard C."/>
            <person name="Queen K."/>
            <person name="Zhang J."/>
            <person name="Markotter W."/>
            <person name="Kuzmin I.V."/>
            <person name="Holmes E.C."/>
            <person name="Tong S."/>
        </authorList>
    </citation>
    <scope>NUCLEOTIDE SEQUENCE</scope>
    <source>
        <strain evidence="1">BtKYNL63-15</strain>
    </source>
</reference>
<sequence length="89" mass="9771">MILLLFCRTVVCWISQHFPPNLFLVDPFGNSQLTNIPYGPSLHFRDCHNNCAFSHGCLLHFPAGSNSRDCCPSGVVAEAISHSREAASP</sequence>
<organism evidence="1">
    <name type="scientific">NL63-related bat coronavirus</name>
    <dbReference type="NCBI Taxonomy" id="1920748"/>
    <lineage>
        <taxon>Viruses</taxon>
        <taxon>Riboviria</taxon>
        <taxon>Orthornavirae</taxon>
        <taxon>Pisuviricota</taxon>
        <taxon>Pisoniviricetes</taxon>
        <taxon>Nidovirales</taxon>
        <taxon>Cornidovirineae</taxon>
        <taxon>Coronaviridae</taxon>
        <taxon>Orthocoronavirinae</taxon>
        <taxon>Alphacoronavirus</taxon>
        <taxon>Setracovirus</taxon>
        <taxon>Alphacoronavirus triaenopis</taxon>
        <taxon>NL63-related bat coronavirus strain BtKYNL63-9b</taxon>
    </lineage>
</organism>
<accession>A0A1L2KGD5</accession>
<evidence type="ECO:0000313" key="1">
    <source>
        <dbReference type="EMBL" id="APD51496.1"/>
    </source>
</evidence>
<proteinExistence type="predicted"/>
<dbReference type="EMBL" id="KY073746">
    <property type="protein sequence ID" value="APD51496.1"/>
    <property type="molecule type" value="Genomic_RNA"/>
</dbReference>
<name>A0A1L2KGD5_9ALPC</name>
<protein>
    <submittedName>
        <fullName evidence="1">ORFx protein</fullName>
    </submittedName>
</protein>
<gene>
    <name evidence="1" type="primary">ORFx</name>
</gene>